<dbReference type="GO" id="GO:0046872">
    <property type="term" value="F:metal ion binding"/>
    <property type="evidence" value="ECO:0007669"/>
    <property type="project" value="UniProtKB-KW"/>
</dbReference>
<dbReference type="EMBL" id="CADCTK010000791">
    <property type="protein sequence ID" value="CAA9281210.1"/>
    <property type="molecule type" value="Genomic_DNA"/>
</dbReference>
<dbReference type="InterPro" id="IPR017150">
    <property type="entry name" value="Pept_M20_glutamate_carboxypep"/>
</dbReference>
<organism evidence="7">
    <name type="scientific">uncultured Chloroflexia bacterium</name>
    <dbReference type="NCBI Taxonomy" id="1672391"/>
    <lineage>
        <taxon>Bacteria</taxon>
        <taxon>Bacillati</taxon>
        <taxon>Chloroflexota</taxon>
        <taxon>Chloroflexia</taxon>
        <taxon>environmental samples</taxon>
    </lineage>
</organism>
<dbReference type="Gene3D" id="3.40.630.10">
    <property type="entry name" value="Zn peptidases"/>
    <property type="match status" value="1"/>
</dbReference>
<dbReference type="GO" id="GO:0016787">
    <property type="term" value="F:hydrolase activity"/>
    <property type="evidence" value="ECO:0007669"/>
    <property type="project" value="UniProtKB-KW"/>
</dbReference>
<keyword evidence="4" id="KW-0862">Zinc</keyword>
<dbReference type="AlphaFoldDB" id="A0A6J4JKX2"/>
<dbReference type="PROSITE" id="PS00758">
    <property type="entry name" value="ARGE_DAPE_CPG2_1"/>
    <property type="match status" value="1"/>
</dbReference>
<sequence>YSTGEGTKQRTMPHDILRYLQERNSHYMLELASWASVESCTDDREGLQTFSALFANRLRALNLEVEPLGPGGARLLGRWRTGEGAPLLLVGHGDTVYPRGTLSRQPVEERDGRLFGPGVYDMKGGLMAMCAAIETLQAHDRTPRRPIFLLLTDDEEIGSPTSRPFIEQVAREAAAVLVLEPATPAGALKTARKGVAAFELEVTGRAAHAGVAPHQGRSALVELAHQILWLSGLNAPEQGTTVNVGIAHGGTAFNVVPASAIAKIDVRVTTRAEADRIAGLLAERSAVTPDVGVRYTGGLRNPPMERTAANTALFQQAHSLALELGFEVEEGASGGASDGNFTAALGIPTLDGLGPLGDGAHAVHEHIVVDEFPRRAALLAR</sequence>
<dbReference type="Gene3D" id="3.30.70.360">
    <property type="match status" value="1"/>
</dbReference>
<name>A0A6J4JKX2_9CHLR</name>
<keyword evidence="3" id="KW-0378">Hydrolase</keyword>
<gene>
    <name evidence="7" type="ORF">AVDCRST_MAG26-3389</name>
</gene>
<feature type="non-terminal residue" evidence="7">
    <location>
        <position position="1"/>
    </location>
</feature>
<dbReference type="Pfam" id="PF07687">
    <property type="entry name" value="M20_dimer"/>
    <property type="match status" value="1"/>
</dbReference>
<dbReference type="PIRSF" id="PIRSF037238">
    <property type="entry name" value="Carboxypeptidase_G2"/>
    <property type="match status" value="1"/>
</dbReference>
<dbReference type="InterPro" id="IPR001261">
    <property type="entry name" value="ArgE/DapE_CS"/>
</dbReference>
<keyword evidence="2" id="KW-0479">Metal-binding</keyword>
<feature type="active site" evidence="5">
    <location>
        <position position="94"/>
    </location>
</feature>
<dbReference type="InterPro" id="IPR036264">
    <property type="entry name" value="Bact_exopeptidase_dim_dom"/>
</dbReference>
<evidence type="ECO:0000256" key="4">
    <source>
        <dbReference type="ARBA" id="ARBA00022833"/>
    </source>
</evidence>
<dbReference type="CDD" id="cd03885">
    <property type="entry name" value="M20_CPDG2"/>
    <property type="match status" value="1"/>
</dbReference>
<dbReference type="PANTHER" id="PTHR43808">
    <property type="entry name" value="ACETYLORNITHINE DEACETYLASE"/>
    <property type="match status" value="1"/>
</dbReference>
<dbReference type="InterPro" id="IPR002933">
    <property type="entry name" value="Peptidase_M20"/>
</dbReference>
<reference evidence="7" key="1">
    <citation type="submission" date="2020-02" db="EMBL/GenBank/DDBJ databases">
        <authorList>
            <person name="Meier V. D."/>
        </authorList>
    </citation>
    <scope>NUCLEOTIDE SEQUENCE</scope>
    <source>
        <strain evidence="7">AVDCRST_MAG26</strain>
    </source>
</reference>
<feature type="domain" description="Peptidase M20 dimerisation" evidence="6">
    <location>
        <begin position="190"/>
        <end position="283"/>
    </location>
</feature>
<dbReference type="PANTHER" id="PTHR43808:SF9">
    <property type="entry name" value="BLL0789 PROTEIN"/>
    <property type="match status" value="1"/>
</dbReference>
<evidence type="ECO:0000256" key="5">
    <source>
        <dbReference type="PIRSR" id="PIRSR037238-1"/>
    </source>
</evidence>
<comment type="cofactor">
    <cofactor evidence="1">
        <name>Zn(2+)</name>
        <dbReference type="ChEBI" id="CHEBI:29105"/>
    </cofactor>
</comment>
<proteinExistence type="predicted"/>
<dbReference type="InterPro" id="IPR050072">
    <property type="entry name" value="Peptidase_M20A"/>
</dbReference>
<dbReference type="SUPFAM" id="SSF55031">
    <property type="entry name" value="Bacterial exopeptidase dimerisation domain"/>
    <property type="match status" value="1"/>
</dbReference>
<dbReference type="InterPro" id="IPR011650">
    <property type="entry name" value="Peptidase_M20_dimer"/>
</dbReference>
<accession>A0A6J4JKX2</accession>
<evidence type="ECO:0000256" key="3">
    <source>
        <dbReference type="ARBA" id="ARBA00022801"/>
    </source>
</evidence>
<evidence type="ECO:0000256" key="1">
    <source>
        <dbReference type="ARBA" id="ARBA00001947"/>
    </source>
</evidence>
<evidence type="ECO:0000313" key="7">
    <source>
        <dbReference type="EMBL" id="CAA9281210.1"/>
    </source>
</evidence>
<evidence type="ECO:0000256" key="2">
    <source>
        <dbReference type="ARBA" id="ARBA00022723"/>
    </source>
</evidence>
<evidence type="ECO:0000259" key="6">
    <source>
        <dbReference type="Pfam" id="PF07687"/>
    </source>
</evidence>
<dbReference type="SUPFAM" id="SSF53187">
    <property type="entry name" value="Zn-dependent exopeptidases"/>
    <property type="match status" value="1"/>
</dbReference>
<protein>
    <submittedName>
        <fullName evidence="7">Acetylornithine deacetylase/Succinyl-diaminopimelate desuccinylase and related deacylases</fullName>
    </submittedName>
</protein>
<feature type="non-terminal residue" evidence="7">
    <location>
        <position position="381"/>
    </location>
</feature>
<feature type="active site" description="Proton acceptor" evidence="5">
    <location>
        <position position="155"/>
    </location>
</feature>
<dbReference type="Pfam" id="PF01546">
    <property type="entry name" value="Peptidase_M20"/>
    <property type="match status" value="1"/>
</dbReference>